<evidence type="ECO:0000256" key="2">
    <source>
        <dbReference type="ARBA" id="ARBA00022723"/>
    </source>
</evidence>
<keyword evidence="9" id="KW-1185">Reference proteome</keyword>
<organism evidence="8 9">
    <name type="scientific">Clonostachys chloroleuca</name>
    <dbReference type="NCBI Taxonomy" id="1926264"/>
    <lineage>
        <taxon>Eukaryota</taxon>
        <taxon>Fungi</taxon>
        <taxon>Dikarya</taxon>
        <taxon>Ascomycota</taxon>
        <taxon>Pezizomycotina</taxon>
        <taxon>Sordariomycetes</taxon>
        <taxon>Hypocreomycetidae</taxon>
        <taxon>Hypocreales</taxon>
        <taxon>Bionectriaceae</taxon>
        <taxon>Clonostachys</taxon>
    </lineage>
</organism>
<feature type="domain" description="Xylanolytic transcriptional activator regulatory" evidence="7">
    <location>
        <begin position="292"/>
        <end position="494"/>
    </location>
</feature>
<dbReference type="GO" id="GO:0008270">
    <property type="term" value="F:zinc ion binding"/>
    <property type="evidence" value="ECO:0007669"/>
    <property type="project" value="InterPro"/>
</dbReference>
<comment type="subcellular location">
    <subcellularLocation>
        <location evidence="1">Nucleus</location>
    </subcellularLocation>
</comment>
<evidence type="ECO:0000313" key="9">
    <source>
        <dbReference type="Proteomes" id="UP001160390"/>
    </source>
</evidence>
<dbReference type="PANTHER" id="PTHR47338">
    <property type="entry name" value="ZN(II)2CYS6 TRANSCRIPTION FACTOR (EUROFUNG)-RELATED"/>
    <property type="match status" value="1"/>
</dbReference>
<evidence type="ECO:0000256" key="4">
    <source>
        <dbReference type="ARBA" id="ARBA00023163"/>
    </source>
</evidence>
<proteinExistence type="predicted"/>
<dbReference type="EMBL" id="CABFNP030001103">
    <property type="protein sequence ID" value="CAI6091330.1"/>
    <property type="molecule type" value="Genomic_DNA"/>
</dbReference>
<evidence type="ECO:0000256" key="5">
    <source>
        <dbReference type="ARBA" id="ARBA00023242"/>
    </source>
</evidence>
<dbReference type="GO" id="GO:0000981">
    <property type="term" value="F:DNA-binding transcription factor activity, RNA polymerase II-specific"/>
    <property type="evidence" value="ECO:0007669"/>
    <property type="project" value="InterPro"/>
</dbReference>
<accession>A0AA35M6B9</accession>
<dbReference type="PANTHER" id="PTHR47338:SF11">
    <property type="entry name" value="ZN(II)2CYS6 TRANSCRIPTION FACTOR (EUROFUNG)"/>
    <property type="match status" value="1"/>
</dbReference>
<dbReference type="InterPro" id="IPR050815">
    <property type="entry name" value="TF_fung"/>
</dbReference>
<dbReference type="AlphaFoldDB" id="A0AA35M6B9"/>
<dbReference type="GO" id="GO:0005634">
    <property type="term" value="C:nucleus"/>
    <property type="evidence" value="ECO:0007669"/>
    <property type="project" value="UniProtKB-SubCell"/>
</dbReference>
<comment type="caution">
    <text evidence="8">The sequence shown here is derived from an EMBL/GenBank/DDBJ whole genome shotgun (WGS) entry which is preliminary data.</text>
</comment>
<feature type="compositionally biased region" description="Polar residues" evidence="6">
    <location>
        <begin position="43"/>
        <end position="53"/>
    </location>
</feature>
<evidence type="ECO:0000256" key="6">
    <source>
        <dbReference type="SAM" id="MobiDB-lite"/>
    </source>
</evidence>
<gene>
    <name evidence="8" type="ORF">CCHLO57077_00019452</name>
</gene>
<dbReference type="InterPro" id="IPR007219">
    <property type="entry name" value="XnlR_reg_dom"/>
</dbReference>
<dbReference type="CDD" id="cd00067">
    <property type="entry name" value="GAL4"/>
    <property type="match status" value="1"/>
</dbReference>
<dbReference type="CDD" id="cd12148">
    <property type="entry name" value="fungal_TF_MHR"/>
    <property type="match status" value="1"/>
</dbReference>
<dbReference type="InterPro" id="IPR001138">
    <property type="entry name" value="Zn2Cys6_DnaBD"/>
</dbReference>
<keyword evidence="2" id="KW-0479">Metal-binding</keyword>
<reference evidence="8" key="1">
    <citation type="submission" date="2023-01" db="EMBL/GenBank/DDBJ databases">
        <authorList>
            <person name="Piombo E."/>
        </authorList>
    </citation>
    <scope>NUCLEOTIDE SEQUENCE</scope>
</reference>
<dbReference type="GO" id="GO:0003677">
    <property type="term" value="F:DNA binding"/>
    <property type="evidence" value="ECO:0007669"/>
    <property type="project" value="InterPro"/>
</dbReference>
<name>A0AA35M6B9_9HYPO</name>
<keyword evidence="4" id="KW-0804">Transcription</keyword>
<sequence length="706" mass="78844">MQSSRDYFRLQFSGRKEADSSFREHRMPSSTAANPPSAANSTKQADGSSTKSTLGPKIWTGTHFLPRFVKAAEVPGDGLCYFYDDGTHCKAVIDGEAVTAHWGVTRAGRPRKRLAIACVTCRKQKIKCDPDYPRPRRRHNTSTSTPSTELDDVRTGSGSRRASAEDFGLWSVFPVSPRAQSCPSSANAGSKKRLKVDQQTYISSLDSPPSNSMPFHQYRSHMVSTIPTPTPAMPRIPDDILHRAWQTDLFLTDLQSIKAVVSQFFSHVDSTMVLTLLPERSTRAWVTNLTQRKLPEDLILLYSILAVGVALSGGPKHIAFEYAQVAQYAQKGVQSNCLQLAQSRVLLALYYISVGRMREASELISAATVTIVSLQLNLELDNSDEASTSLFPLGLNRAGYCEARRRTLWSLFMLERLSGIFPDRVTMINPEDICIRLPSDRRSFEEQVESLAPVFNHHSLSLSKRSNHADEIATYLVMMVHLWAESQATVYRLIHSPASAEGEFHKVGALMASIKSWQSTLPTRLSLNHSNLEAASTEGNMGPFVTMHLLYYHAMIKLNRHSRTPRQLSSEARFHHARACQKHAADIVDMIYSIDGLFRSRTTNMSVPSPILAIVVAEAVDVLSASQPLSLGKKVINKSAHAIEWRTYLLKRIFERGPQPVSPAEGYVLTSKPWGKSEDKELHWEFTQPLSRTFTDDMDVIYLGLH</sequence>
<dbReference type="InterPro" id="IPR036864">
    <property type="entry name" value="Zn2-C6_fun-type_DNA-bd_sf"/>
</dbReference>
<dbReference type="Proteomes" id="UP001160390">
    <property type="component" value="Unassembled WGS sequence"/>
</dbReference>
<evidence type="ECO:0000313" key="8">
    <source>
        <dbReference type="EMBL" id="CAI6091330.1"/>
    </source>
</evidence>
<evidence type="ECO:0000256" key="3">
    <source>
        <dbReference type="ARBA" id="ARBA00023015"/>
    </source>
</evidence>
<dbReference type="Pfam" id="PF04082">
    <property type="entry name" value="Fungal_trans"/>
    <property type="match status" value="1"/>
</dbReference>
<feature type="region of interest" description="Disordered" evidence="6">
    <location>
        <begin position="129"/>
        <end position="161"/>
    </location>
</feature>
<evidence type="ECO:0000259" key="7">
    <source>
        <dbReference type="Pfam" id="PF04082"/>
    </source>
</evidence>
<dbReference type="GO" id="GO:0006351">
    <property type="term" value="P:DNA-templated transcription"/>
    <property type="evidence" value="ECO:0007669"/>
    <property type="project" value="InterPro"/>
</dbReference>
<keyword evidence="5" id="KW-0539">Nucleus</keyword>
<keyword evidence="3" id="KW-0805">Transcription regulation</keyword>
<feature type="compositionally biased region" description="Basic and acidic residues" evidence="6">
    <location>
        <begin position="14"/>
        <end position="27"/>
    </location>
</feature>
<dbReference type="SUPFAM" id="SSF57701">
    <property type="entry name" value="Zn2/Cys6 DNA-binding domain"/>
    <property type="match status" value="1"/>
</dbReference>
<feature type="region of interest" description="Disordered" evidence="6">
    <location>
        <begin position="1"/>
        <end position="56"/>
    </location>
</feature>
<protein>
    <recommendedName>
        <fullName evidence="7">Xylanolytic transcriptional activator regulatory domain-containing protein</fullName>
    </recommendedName>
</protein>
<evidence type="ECO:0000256" key="1">
    <source>
        <dbReference type="ARBA" id="ARBA00004123"/>
    </source>
</evidence>
<feature type="compositionally biased region" description="Low complexity" evidence="6">
    <location>
        <begin position="28"/>
        <end position="42"/>
    </location>
</feature>